<dbReference type="HOGENOM" id="CLU_2923992_0_0_1"/>
<dbReference type="RefSeq" id="XP_013023299.1">
    <property type="nucleotide sequence ID" value="XM_013167845.1"/>
</dbReference>
<sequence length="61" mass="6990">MLEFAFLEFLFLAVLSSLPNTPAIVENYASLSTNLKQYGRGFQLRKFLARALLFALDSRYL</sequence>
<organism evidence="2 3">
    <name type="scientific">Schizosaccharomyces cryophilus (strain OY26 / ATCC MYA-4695 / CBS 11777 / NBRC 106824 / NRRL Y48691)</name>
    <name type="common">Fission yeast</name>
    <dbReference type="NCBI Taxonomy" id="653667"/>
    <lineage>
        <taxon>Eukaryota</taxon>
        <taxon>Fungi</taxon>
        <taxon>Dikarya</taxon>
        <taxon>Ascomycota</taxon>
        <taxon>Taphrinomycotina</taxon>
        <taxon>Schizosaccharomycetes</taxon>
        <taxon>Schizosaccharomycetales</taxon>
        <taxon>Schizosaccharomycetaceae</taxon>
        <taxon>Schizosaccharomyces</taxon>
    </lineage>
</organism>
<feature type="chain" id="PRO_5004559407" evidence="1">
    <location>
        <begin position="24"/>
        <end position="61"/>
    </location>
</feature>
<dbReference type="AlphaFoldDB" id="S9W0H6"/>
<reference evidence="2 3" key="1">
    <citation type="journal article" date="2011" name="Science">
        <title>Comparative functional genomics of the fission yeasts.</title>
        <authorList>
            <person name="Rhind N."/>
            <person name="Chen Z."/>
            <person name="Yassour M."/>
            <person name="Thompson D.A."/>
            <person name="Haas B.J."/>
            <person name="Habib N."/>
            <person name="Wapinski I."/>
            <person name="Roy S."/>
            <person name="Lin M.F."/>
            <person name="Heiman D.I."/>
            <person name="Young S.K."/>
            <person name="Furuya K."/>
            <person name="Guo Y."/>
            <person name="Pidoux A."/>
            <person name="Chen H.M."/>
            <person name="Robbertse B."/>
            <person name="Goldberg J.M."/>
            <person name="Aoki K."/>
            <person name="Bayne E.H."/>
            <person name="Berlin A.M."/>
            <person name="Desjardins C.A."/>
            <person name="Dobbs E."/>
            <person name="Dukaj L."/>
            <person name="Fan L."/>
            <person name="FitzGerald M.G."/>
            <person name="French C."/>
            <person name="Gujja S."/>
            <person name="Hansen K."/>
            <person name="Keifenheim D."/>
            <person name="Levin J.Z."/>
            <person name="Mosher R.A."/>
            <person name="Mueller C.A."/>
            <person name="Pfiffner J."/>
            <person name="Priest M."/>
            <person name="Russ C."/>
            <person name="Smialowska A."/>
            <person name="Swoboda P."/>
            <person name="Sykes S.M."/>
            <person name="Vaughn M."/>
            <person name="Vengrova S."/>
            <person name="Yoder R."/>
            <person name="Zeng Q."/>
            <person name="Allshire R."/>
            <person name="Baulcombe D."/>
            <person name="Birren B.W."/>
            <person name="Brown W."/>
            <person name="Ekwall K."/>
            <person name="Kellis M."/>
            <person name="Leatherwood J."/>
            <person name="Levin H."/>
            <person name="Margalit H."/>
            <person name="Martienssen R."/>
            <person name="Nieduszynski C.A."/>
            <person name="Spatafora J.W."/>
            <person name="Friedman N."/>
            <person name="Dalgaard J.Z."/>
            <person name="Baumann P."/>
            <person name="Niki H."/>
            <person name="Regev A."/>
            <person name="Nusbaum C."/>
        </authorList>
    </citation>
    <scope>NUCLEOTIDE SEQUENCE [LARGE SCALE GENOMIC DNA]</scope>
    <source>
        <strain evidence="3">OY26 / ATCC MYA-4695 / CBS 11777 / NBRC 106824 / NRRL Y48691</strain>
    </source>
</reference>
<evidence type="ECO:0000313" key="3">
    <source>
        <dbReference type="Proteomes" id="UP000015464"/>
    </source>
</evidence>
<evidence type="ECO:0000313" key="2">
    <source>
        <dbReference type="EMBL" id="EPY51914.1"/>
    </source>
</evidence>
<dbReference type="Proteomes" id="UP000015464">
    <property type="component" value="Unassembled WGS sequence"/>
</dbReference>
<feature type="signal peptide" evidence="1">
    <location>
        <begin position="1"/>
        <end position="23"/>
    </location>
</feature>
<dbReference type="GeneID" id="25034668"/>
<keyword evidence="1" id="KW-0732">Signal</keyword>
<keyword evidence="3" id="KW-1185">Reference proteome</keyword>
<protein>
    <submittedName>
        <fullName evidence="2">Uncharacterized protein</fullName>
    </submittedName>
</protein>
<dbReference type="EMBL" id="KE546990">
    <property type="protein sequence ID" value="EPY51914.1"/>
    <property type="molecule type" value="Genomic_DNA"/>
</dbReference>
<evidence type="ECO:0000256" key="1">
    <source>
        <dbReference type="SAM" id="SignalP"/>
    </source>
</evidence>
<accession>S9W0H6</accession>
<name>S9W0H6_SCHCR</name>
<gene>
    <name evidence="2" type="ORF">SPOG_00336</name>
</gene>
<proteinExistence type="predicted"/>